<gene>
    <name evidence="2" type="ORF">EV421DRAFT_1741357</name>
</gene>
<dbReference type="Proteomes" id="UP001175226">
    <property type="component" value="Unassembled WGS sequence"/>
</dbReference>
<accession>A0AA39J3Q0</accession>
<protein>
    <submittedName>
        <fullName evidence="2">Uncharacterized protein</fullName>
    </submittedName>
</protein>
<evidence type="ECO:0000256" key="1">
    <source>
        <dbReference type="SAM" id="Coils"/>
    </source>
</evidence>
<comment type="caution">
    <text evidence="2">The sequence shown here is derived from an EMBL/GenBank/DDBJ whole genome shotgun (WGS) entry which is preliminary data.</text>
</comment>
<dbReference type="AlphaFoldDB" id="A0AA39J3Q0"/>
<sequence length="286" mass="31697">VPDEQPERDQATIRLLTVSLEDANKAKLAAEKDRDFVREQYMNASGYVTTVRNENTELEKRAQIAENSNGGCRPVRATFTERISMIFGFYTSTYVALWPFSSLFVSMQEERVTELTFLSDGQKRTGCGSGRTTSSESLSWTKVDPCSGRYACSVNGGPDGMIIVDPDDFGPGYNSLHGGASCCPIGLEEICPPGVLGVYEPYVGRPSFQNISPVDVLLVCFTDIRFYPSIYDTRHLKRFVDWLVDTWWVHGRFIPLDVAFATKSIMHQPVGLEAGGQGTLKFAKGT</sequence>
<feature type="non-terminal residue" evidence="2">
    <location>
        <position position="286"/>
    </location>
</feature>
<evidence type="ECO:0000313" key="3">
    <source>
        <dbReference type="Proteomes" id="UP001175226"/>
    </source>
</evidence>
<evidence type="ECO:0000313" key="2">
    <source>
        <dbReference type="EMBL" id="KAK0433813.1"/>
    </source>
</evidence>
<reference evidence="2" key="1">
    <citation type="submission" date="2023-06" db="EMBL/GenBank/DDBJ databases">
        <authorList>
            <consortium name="Lawrence Berkeley National Laboratory"/>
            <person name="Ahrendt S."/>
            <person name="Sahu N."/>
            <person name="Indic B."/>
            <person name="Wong-Bajracharya J."/>
            <person name="Merenyi Z."/>
            <person name="Ke H.-M."/>
            <person name="Monk M."/>
            <person name="Kocsube S."/>
            <person name="Drula E."/>
            <person name="Lipzen A."/>
            <person name="Balint B."/>
            <person name="Henrissat B."/>
            <person name="Andreopoulos B."/>
            <person name="Martin F.M."/>
            <person name="Harder C.B."/>
            <person name="Rigling D."/>
            <person name="Ford K.L."/>
            <person name="Foster G.D."/>
            <person name="Pangilinan J."/>
            <person name="Papanicolaou A."/>
            <person name="Barry K."/>
            <person name="LaButti K."/>
            <person name="Viragh M."/>
            <person name="Koriabine M."/>
            <person name="Yan M."/>
            <person name="Riley R."/>
            <person name="Champramary S."/>
            <person name="Plett K.L."/>
            <person name="Tsai I.J."/>
            <person name="Slot J."/>
            <person name="Sipos G."/>
            <person name="Plett J."/>
            <person name="Nagy L.G."/>
            <person name="Grigoriev I.V."/>
        </authorList>
    </citation>
    <scope>NUCLEOTIDE SEQUENCE</scope>
    <source>
        <strain evidence="2">FPL87.14</strain>
    </source>
</reference>
<keyword evidence="3" id="KW-1185">Reference proteome</keyword>
<name>A0AA39J3Q0_9AGAR</name>
<feature type="coiled-coil region" evidence="1">
    <location>
        <begin position="20"/>
        <end position="68"/>
    </location>
</feature>
<organism evidence="2 3">
    <name type="scientific">Armillaria borealis</name>
    <dbReference type="NCBI Taxonomy" id="47425"/>
    <lineage>
        <taxon>Eukaryota</taxon>
        <taxon>Fungi</taxon>
        <taxon>Dikarya</taxon>
        <taxon>Basidiomycota</taxon>
        <taxon>Agaricomycotina</taxon>
        <taxon>Agaricomycetes</taxon>
        <taxon>Agaricomycetidae</taxon>
        <taxon>Agaricales</taxon>
        <taxon>Marasmiineae</taxon>
        <taxon>Physalacriaceae</taxon>
        <taxon>Armillaria</taxon>
    </lineage>
</organism>
<proteinExistence type="predicted"/>
<keyword evidence="1" id="KW-0175">Coiled coil</keyword>
<dbReference type="EMBL" id="JAUEPT010000077">
    <property type="protein sequence ID" value="KAK0433813.1"/>
    <property type="molecule type" value="Genomic_DNA"/>
</dbReference>